<name>A0AAE0CBZ8_9CHLO</name>
<dbReference type="Gene3D" id="1.20.1250.20">
    <property type="entry name" value="MFS general substrate transporter like domains"/>
    <property type="match status" value="1"/>
</dbReference>
<comment type="caution">
    <text evidence="2">The sequence shown here is derived from an EMBL/GenBank/DDBJ whole genome shotgun (WGS) entry which is preliminary data.</text>
</comment>
<evidence type="ECO:0000256" key="1">
    <source>
        <dbReference type="SAM" id="Phobius"/>
    </source>
</evidence>
<feature type="transmembrane region" description="Helical" evidence="1">
    <location>
        <begin position="396"/>
        <end position="414"/>
    </location>
</feature>
<gene>
    <name evidence="2" type="ORF">CYMTET_39596</name>
</gene>
<protein>
    <submittedName>
        <fullName evidence="2">Uncharacterized protein</fullName>
    </submittedName>
</protein>
<organism evidence="2 3">
    <name type="scientific">Cymbomonas tetramitiformis</name>
    <dbReference type="NCBI Taxonomy" id="36881"/>
    <lineage>
        <taxon>Eukaryota</taxon>
        <taxon>Viridiplantae</taxon>
        <taxon>Chlorophyta</taxon>
        <taxon>Pyramimonadophyceae</taxon>
        <taxon>Pyramimonadales</taxon>
        <taxon>Pyramimonadaceae</taxon>
        <taxon>Cymbomonas</taxon>
    </lineage>
</organism>
<dbReference type="EMBL" id="LGRX02026318">
    <property type="protein sequence ID" value="KAK3251052.1"/>
    <property type="molecule type" value="Genomic_DNA"/>
</dbReference>
<dbReference type="InterPro" id="IPR036259">
    <property type="entry name" value="MFS_trans_sf"/>
</dbReference>
<feature type="transmembrane region" description="Helical" evidence="1">
    <location>
        <begin position="187"/>
        <end position="207"/>
    </location>
</feature>
<keyword evidence="3" id="KW-1185">Reference proteome</keyword>
<sequence length="440" mass="48878">MSSVEIRLLCVTCFAHGVYYIVLYASVFSGGFVDCGEDAKGSSWRSEFGTDCGEKRAYNFIIDSLQFGALCLAQLARVGDSLKRKLKHDALVCFVCLILFSWLAVYRRTSSTWYAFAVIRAAIVTIPGTVLPALKMHLLDVVKASERKKWNIRLTFGVNVVYLLYSPLALLSTHVMAPIVQQRSWRILFGSSLFLLLVACIAVWLNVDKPSDSISNDPEKLSNRSETSPPDISIGTRLRMRVWYFAVPYFIALPQSHVSIQAASYVKGNRHISFVVVQGGVTLSKLLLTIPSRFVTDTLPLHFAAVASFAFVCACEASRRWNSSWESIDWFEYVTLVFVACAYIFNGLVINRYVYATYRKQNSTERSVAIMSASAALSFATAIAPLMQALAEKNRFASAVVALGHACVALFLNADQSSFLSDKETGIKTTAYRKLRTVTL</sequence>
<accession>A0AAE0CBZ8</accession>
<feature type="transmembrane region" description="Helical" evidence="1">
    <location>
        <begin position="333"/>
        <end position="355"/>
    </location>
</feature>
<keyword evidence="1" id="KW-1133">Transmembrane helix</keyword>
<dbReference type="Proteomes" id="UP001190700">
    <property type="component" value="Unassembled WGS sequence"/>
</dbReference>
<proteinExistence type="predicted"/>
<keyword evidence="1" id="KW-0472">Membrane</keyword>
<feature type="transmembrane region" description="Helical" evidence="1">
    <location>
        <begin position="113"/>
        <end position="134"/>
    </location>
</feature>
<keyword evidence="1" id="KW-0812">Transmembrane</keyword>
<reference evidence="2 3" key="1">
    <citation type="journal article" date="2015" name="Genome Biol. Evol.">
        <title>Comparative Genomics of a Bacterivorous Green Alga Reveals Evolutionary Causalities and Consequences of Phago-Mixotrophic Mode of Nutrition.</title>
        <authorList>
            <person name="Burns J.A."/>
            <person name="Paasch A."/>
            <person name="Narechania A."/>
            <person name="Kim E."/>
        </authorList>
    </citation>
    <scope>NUCLEOTIDE SEQUENCE [LARGE SCALE GENOMIC DNA]</scope>
    <source>
        <strain evidence="2 3">PLY_AMNH</strain>
    </source>
</reference>
<feature type="transmembrane region" description="Helical" evidence="1">
    <location>
        <begin position="367"/>
        <end position="390"/>
    </location>
</feature>
<evidence type="ECO:0000313" key="3">
    <source>
        <dbReference type="Proteomes" id="UP001190700"/>
    </source>
</evidence>
<feature type="transmembrane region" description="Helical" evidence="1">
    <location>
        <begin position="154"/>
        <end position="175"/>
    </location>
</feature>
<dbReference type="AlphaFoldDB" id="A0AAE0CBZ8"/>
<dbReference type="SUPFAM" id="SSF103473">
    <property type="entry name" value="MFS general substrate transporter"/>
    <property type="match status" value="1"/>
</dbReference>
<feature type="transmembrane region" description="Helical" evidence="1">
    <location>
        <begin position="6"/>
        <end position="27"/>
    </location>
</feature>
<evidence type="ECO:0000313" key="2">
    <source>
        <dbReference type="EMBL" id="KAK3251052.1"/>
    </source>
</evidence>
<feature type="transmembrane region" description="Helical" evidence="1">
    <location>
        <begin position="90"/>
        <end position="107"/>
    </location>
</feature>